<keyword evidence="3" id="KW-0804">Transcription</keyword>
<keyword evidence="1" id="KW-0805">Transcription regulation</keyword>
<dbReference type="PANTHER" id="PTHR44846">
    <property type="entry name" value="MANNOSYL-D-GLYCERATE TRANSPORT/METABOLISM SYSTEM REPRESSOR MNGR-RELATED"/>
    <property type="match status" value="1"/>
</dbReference>
<dbReference type="InterPro" id="IPR028978">
    <property type="entry name" value="Chorismate_lyase_/UTRA_dom_sf"/>
</dbReference>
<comment type="caution">
    <text evidence="5">The sequence shown here is derived from an EMBL/GenBank/DDBJ whole genome shotgun (WGS) entry which is preliminary data.</text>
</comment>
<gene>
    <name evidence="5" type="ORF">ISP13_10305</name>
</gene>
<dbReference type="InterPro" id="IPR050679">
    <property type="entry name" value="Bact_HTH_transcr_reg"/>
</dbReference>
<dbReference type="InterPro" id="IPR011663">
    <property type="entry name" value="UTRA"/>
</dbReference>
<dbReference type="PRINTS" id="PR00035">
    <property type="entry name" value="HTHGNTR"/>
</dbReference>
<evidence type="ECO:0000313" key="5">
    <source>
        <dbReference type="EMBL" id="MFK2873923.1"/>
    </source>
</evidence>
<protein>
    <submittedName>
        <fullName evidence="5">GntR family transcriptional regulator</fullName>
    </submittedName>
</protein>
<dbReference type="SMART" id="SM00345">
    <property type="entry name" value="HTH_GNTR"/>
    <property type="match status" value="1"/>
</dbReference>
<keyword evidence="6" id="KW-1185">Reference proteome</keyword>
<reference evidence="5 6" key="1">
    <citation type="submission" date="2020-10" db="EMBL/GenBank/DDBJ databases">
        <title>Phylogeny of dyella-like bacteria.</title>
        <authorList>
            <person name="Fu J."/>
        </authorList>
    </citation>
    <scope>NUCLEOTIDE SEQUENCE [LARGE SCALE GENOMIC DNA]</scope>
    <source>
        <strain evidence="5 6">DHOB07</strain>
    </source>
</reference>
<proteinExistence type="predicted"/>
<feature type="domain" description="HTH gntR-type" evidence="4">
    <location>
        <begin position="9"/>
        <end position="77"/>
    </location>
</feature>
<keyword evidence="2" id="KW-0238">DNA-binding</keyword>
<dbReference type="PANTHER" id="PTHR44846:SF1">
    <property type="entry name" value="MANNOSYL-D-GLYCERATE TRANSPORT_METABOLISM SYSTEM REPRESSOR MNGR-RELATED"/>
    <property type="match status" value="1"/>
</dbReference>
<sequence>MSESPSTRLPLYAQIEDVLAARISSGAMPVGTQLPSEEELSREFGVSRTTVRVTIQNLVRQGLVEIRRGRGTFVASPRMVQELAELTGFVEDMRALGRTPTARVLSREIVPATSLVADKLALPAGTTVVQIRRVRLSDGVPLSFDETYLPEELGRRVMTDDLANEPIFTLLEERYDTPLVEAEYVLEATVADPTVAMALEIPVGSPIFLIERTSYTSGHRAVDHERLYYRGDYIRFKTRLARRRVSHTQK</sequence>
<evidence type="ECO:0000256" key="1">
    <source>
        <dbReference type="ARBA" id="ARBA00023015"/>
    </source>
</evidence>
<name>A0ABW8IVG1_9GAMM</name>
<organism evidence="5 6">
    <name type="scientific">Dyella lipolytica</name>
    <dbReference type="NCBI Taxonomy" id="1867835"/>
    <lineage>
        <taxon>Bacteria</taxon>
        <taxon>Pseudomonadati</taxon>
        <taxon>Pseudomonadota</taxon>
        <taxon>Gammaproteobacteria</taxon>
        <taxon>Lysobacterales</taxon>
        <taxon>Rhodanobacteraceae</taxon>
        <taxon>Dyella</taxon>
    </lineage>
</organism>
<dbReference type="SMART" id="SM00866">
    <property type="entry name" value="UTRA"/>
    <property type="match status" value="1"/>
</dbReference>
<accession>A0ABW8IVG1</accession>
<evidence type="ECO:0000256" key="2">
    <source>
        <dbReference type="ARBA" id="ARBA00023125"/>
    </source>
</evidence>
<dbReference type="SUPFAM" id="SSF46785">
    <property type="entry name" value="Winged helix' DNA-binding domain"/>
    <property type="match status" value="1"/>
</dbReference>
<dbReference type="SUPFAM" id="SSF64288">
    <property type="entry name" value="Chorismate lyase-like"/>
    <property type="match status" value="1"/>
</dbReference>
<dbReference type="Pfam" id="PF00392">
    <property type="entry name" value="GntR"/>
    <property type="match status" value="1"/>
</dbReference>
<dbReference type="CDD" id="cd07377">
    <property type="entry name" value="WHTH_GntR"/>
    <property type="match status" value="1"/>
</dbReference>
<dbReference type="InterPro" id="IPR036388">
    <property type="entry name" value="WH-like_DNA-bd_sf"/>
</dbReference>
<dbReference type="Pfam" id="PF07702">
    <property type="entry name" value="UTRA"/>
    <property type="match status" value="1"/>
</dbReference>
<evidence type="ECO:0000259" key="4">
    <source>
        <dbReference type="PROSITE" id="PS50949"/>
    </source>
</evidence>
<dbReference type="RefSeq" id="WP_284400946.1">
    <property type="nucleotide sequence ID" value="NZ_BSNQ01000009.1"/>
</dbReference>
<dbReference type="Gene3D" id="3.40.1410.10">
    <property type="entry name" value="Chorismate lyase-like"/>
    <property type="match status" value="1"/>
</dbReference>
<dbReference type="InterPro" id="IPR036390">
    <property type="entry name" value="WH_DNA-bd_sf"/>
</dbReference>
<evidence type="ECO:0000256" key="3">
    <source>
        <dbReference type="ARBA" id="ARBA00023163"/>
    </source>
</evidence>
<dbReference type="EMBL" id="JADIKG010000012">
    <property type="protein sequence ID" value="MFK2873923.1"/>
    <property type="molecule type" value="Genomic_DNA"/>
</dbReference>
<evidence type="ECO:0000313" key="6">
    <source>
        <dbReference type="Proteomes" id="UP001620405"/>
    </source>
</evidence>
<dbReference type="Proteomes" id="UP001620405">
    <property type="component" value="Unassembled WGS sequence"/>
</dbReference>
<dbReference type="PROSITE" id="PS50949">
    <property type="entry name" value="HTH_GNTR"/>
    <property type="match status" value="1"/>
</dbReference>
<dbReference type="Gene3D" id="1.10.10.10">
    <property type="entry name" value="Winged helix-like DNA-binding domain superfamily/Winged helix DNA-binding domain"/>
    <property type="match status" value="1"/>
</dbReference>
<dbReference type="InterPro" id="IPR000524">
    <property type="entry name" value="Tscrpt_reg_HTH_GntR"/>
</dbReference>